<evidence type="ECO:0008006" key="6">
    <source>
        <dbReference type="Google" id="ProtNLM"/>
    </source>
</evidence>
<dbReference type="AlphaFoldDB" id="A0A1U7CKT8"/>
<dbReference type="STRING" id="1387353.BSF38_00942"/>
<feature type="compositionally biased region" description="Basic and acidic residues" evidence="2">
    <location>
        <begin position="635"/>
        <end position="644"/>
    </location>
</feature>
<name>A0A1U7CKT8_9BACT</name>
<evidence type="ECO:0000256" key="3">
    <source>
        <dbReference type="SAM" id="SignalP"/>
    </source>
</evidence>
<organism evidence="4 5">
    <name type="scientific">Paludisphaera borealis</name>
    <dbReference type="NCBI Taxonomy" id="1387353"/>
    <lineage>
        <taxon>Bacteria</taxon>
        <taxon>Pseudomonadati</taxon>
        <taxon>Planctomycetota</taxon>
        <taxon>Planctomycetia</taxon>
        <taxon>Isosphaerales</taxon>
        <taxon>Isosphaeraceae</taxon>
        <taxon>Paludisphaera</taxon>
    </lineage>
</organism>
<feature type="coiled-coil region" evidence="1">
    <location>
        <begin position="154"/>
        <end position="209"/>
    </location>
</feature>
<feature type="signal peptide" evidence="3">
    <location>
        <begin position="1"/>
        <end position="47"/>
    </location>
</feature>
<dbReference type="RefSeq" id="WP_076343687.1">
    <property type="nucleotide sequence ID" value="NZ_CP019082.1"/>
</dbReference>
<accession>A0A1U7CKT8</accession>
<sequence length="666" mass="73133">MTSPSTHASRVDSRGESAGRPAPAFRRLVFGLALALLAVASSGSARAQDAKAAADGVFDEEKKDADAKKADDAKSNPPDKAPAVSDRDTIGFTQDNVAAQMNELEERMFRLSEALRSLEPENASRLRLALKFSREELILQQMKETRKLLTDTQLSKAETEVREMLAKLDHLRRLLLAEDLDFQMKLARLRQMRETMGQLERIIHEERRELAWSRSADERQADLTALVAKRTSVEALVRDQKGVIEETRAAAAKGAAAAESRDAVAKKEAEIQKKAAELAADPAFAPLQPPHLKEADGPLADVQAHLKTTNSGAAVASEEMALAGFQKELDRLAGRIGEVEKAIAKPEFLKFEKDQTKNRASADTLATVSARLGDKGVALQKDLIRASGAMQEAEKELDRTAAKPAATDQREALKHLVKASDGLGKGIEGLLVELRSELQTRILAELTEMHEIQLSIRETTESQAARAAQKSRTALILIAGLSQKEAELADRIDQLRALTEETEFGIALPTSLRVIGREMTKVQGWLKEGDATEHTVVMEKRIEEDLLALAEAMRRLPPSTPPKPNTPLPTEPRARERELNRLIAELKMIRLLQSRLNDDTVETDHGRPKEQVLTPPLKRLIEALKSSQDEIHETLAKLSKRYEGGGEDEAGADAPGEADQAKPTDP</sequence>
<keyword evidence="1" id="KW-0175">Coiled coil</keyword>
<evidence type="ECO:0000313" key="5">
    <source>
        <dbReference type="Proteomes" id="UP000186309"/>
    </source>
</evidence>
<protein>
    <recommendedName>
        <fullName evidence="6">Chromosome partition protein Smc</fullName>
    </recommendedName>
</protein>
<dbReference type="Proteomes" id="UP000186309">
    <property type="component" value="Chromosome"/>
</dbReference>
<feature type="chain" id="PRO_5012007388" description="Chromosome partition protein Smc" evidence="3">
    <location>
        <begin position="48"/>
        <end position="666"/>
    </location>
</feature>
<dbReference type="OrthoDB" id="255849at2"/>
<evidence type="ECO:0000313" key="4">
    <source>
        <dbReference type="EMBL" id="APW59518.1"/>
    </source>
</evidence>
<keyword evidence="5" id="KW-1185">Reference proteome</keyword>
<proteinExistence type="predicted"/>
<keyword evidence="3" id="KW-0732">Signal</keyword>
<feature type="region of interest" description="Disordered" evidence="2">
    <location>
        <begin position="1"/>
        <end position="20"/>
    </location>
</feature>
<gene>
    <name evidence="4" type="ORF">BSF38_00942</name>
</gene>
<feature type="compositionally biased region" description="Low complexity" evidence="2">
    <location>
        <begin position="41"/>
        <end position="54"/>
    </location>
</feature>
<feature type="region of interest" description="Disordered" evidence="2">
    <location>
        <begin position="41"/>
        <end position="89"/>
    </location>
</feature>
<evidence type="ECO:0000256" key="2">
    <source>
        <dbReference type="SAM" id="MobiDB-lite"/>
    </source>
</evidence>
<reference evidence="5" key="1">
    <citation type="submission" date="2016-12" db="EMBL/GenBank/DDBJ databases">
        <title>Comparative genomics of four Isosphaeraceae planctomycetes: a common pool of plasmids and glycoside hydrolase genes.</title>
        <authorList>
            <person name="Ivanova A."/>
        </authorList>
    </citation>
    <scope>NUCLEOTIDE SEQUENCE [LARGE SCALE GENOMIC DNA]</scope>
    <source>
        <strain evidence="5">PX4</strain>
    </source>
</reference>
<dbReference type="KEGG" id="pbor:BSF38_00942"/>
<evidence type="ECO:0000256" key="1">
    <source>
        <dbReference type="SAM" id="Coils"/>
    </source>
</evidence>
<dbReference type="EMBL" id="CP019082">
    <property type="protein sequence ID" value="APW59518.1"/>
    <property type="molecule type" value="Genomic_DNA"/>
</dbReference>
<feature type="compositionally biased region" description="Basic and acidic residues" evidence="2">
    <location>
        <begin position="59"/>
        <end position="74"/>
    </location>
</feature>
<feature type="region of interest" description="Disordered" evidence="2">
    <location>
        <begin position="635"/>
        <end position="666"/>
    </location>
</feature>